<reference evidence="1" key="1">
    <citation type="submission" date="2019-08" db="EMBL/GenBank/DDBJ databases">
        <authorList>
            <person name="Kucharzyk K."/>
            <person name="Murdoch R.W."/>
            <person name="Higgins S."/>
            <person name="Loffler F."/>
        </authorList>
    </citation>
    <scope>NUCLEOTIDE SEQUENCE</scope>
</reference>
<comment type="caution">
    <text evidence="1">The sequence shown here is derived from an EMBL/GenBank/DDBJ whole genome shotgun (WGS) entry which is preliminary data.</text>
</comment>
<protein>
    <submittedName>
        <fullName evidence="1">Uncharacterized protein</fullName>
    </submittedName>
</protein>
<gene>
    <name evidence="1" type="ORF">SDC9_71380</name>
</gene>
<dbReference type="AlphaFoldDB" id="A0A644Y8E9"/>
<accession>A0A644Y8E9</accession>
<organism evidence="1">
    <name type="scientific">bioreactor metagenome</name>
    <dbReference type="NCBI Taxonomy" id="1076179"/>
    <lineage>
        <taxon>unclassified sequences</taxon>
        <taxon>metagenomes</taxon>
        <taxon>ecological metagenomes</taxon>
    </lineage>
</organism>
<dbReference type="EMBL" id="VSSQ01004367">
    <property type="protein sequence ID" value="MPM24892.1"/>
    <property type="molecule type" value="Genomic_DNA"/>
</dbReference>
<sequence>MSKNTIILLKLKKYCVIIRYGKHNSKNFQLHKCFELLPGVRMIVENYDREKIITQIRSIGGI</sequence>
<name>A0A644Y8E9_9ZZZZ</name>
<proteinExistence type="predicted"/>
<evidence type="ECO:0000313" key="1">
    <source>
        <dbReference type="EMBL" id="MPM24892.1"/>
    </source>
</evidence>